<protein>
    <submittedName>
        <fullName evidence="2">Uncharacterized protein</fullName>
    </submittedName>
</protein>
<dbReference type="Proteomes" id="UP000800041">
    <property type="component" value="Unassembled WGS sequence"/>
</dbReference>
<evidence type="ECO:0000313" key="2">
    <source>
        <dbReference type="EMBL" id="KAF1991504.1"/>
    </source>
</evidence>
<gene>
    <name evidence="2" type="ORF">K402DRAFT_126701</name>
</gene>
<proteinExistence type="predicted"/>
<accession>A0A6G1HEK0</accession>
<dbReference type="AlphaFoldDB" id="A0A6G1HEK0"/>
<dbReference type="EMBL" id="ML977139">
    <property type="protein sequence ID" value="KAF1991504.1"/>
    <property type="molecule type" value="Genomic_DNA"/>
</dbReference>
<keyword evidence="3" id="KW-1185">Reference proteome</keyword>
<feature type="compositionally biased region" description="Polar residues" evidence="1">
    <location>
        <begin position="142"/>
        <end position="155"/>
    </location>
</feature>
<evidence type="ECO:0000256" key="1">
    <source>
        <dbReference type="SAM" id="MobiDB-lite"/>
    </source>
</evidence>
<evidence type="ECO:0000313" key="3">
    <source>
        <dbReference type="Proteomes" id="UP000800041"/>
    </source>
</evidence>
<name>A0A6G1HEK0_9PEZI</name>
<sequence length="162" mass="18516">MPTLVVRPFSQNRAANAIICCSLYPSNKVLIPRSSKLRIFLAWAFWWSVCMSPRNTIVLGWVPVVSPRACWAAHNETIAAAYSPTVFTLRTGVVRDPVALCFFVRRRRERPATCVCRKVMNFFSVTRLPSLNWRSAHQAWSKNTCQRSKPAQQTAREMGERT</sequence>
<feature type="region of interest" description="Disordered" evidence="1">
    <location>
        <begin position="142"/>
        <end position="162"/>
    </location>
</feature>
<organism evidence="2 3">
    <name type="scientific">Aulographum hederae CBS 113979</name>
    <dbReference type="NCBI Taxonomy" id="1176131"/>
    <lineage>
        <taxon>Eukaryota</taxon>
        <taxon>Fungi</taxon>
        <taxon>Dikarya</taxon>
        <taxon>Ascomycota</taxon>
        <taxon>Pezizomycotina</taxon>
        <taxon>Dothideomycetes</taxon>
        <taxon>Pleosporomycetidae</taxon>
        <taxon>Aulographales</taxon>
        <taxon>Aulographaceae</taxon>
    </lineage>
</organism>
<reference evidence="2" key="1">
    <citation type="journal article" date="2020" name="Stud. Mycol.">
        <title>101 Dothideomycetes genomes: a test case for predicting lifestyles and emergence of pathogens.</title>
        <authorList>
            <person name="Haridas S."/>
            <person name="Albert R."/>
            <person name="Binder M."/>
            <person name="Bloem J."/>
            <person name="Labutti K."/>
            <person name="Salamov A."/>
            <person name="Andreopoulos B."/>
            <person name="Baker S."/>
            <person name="Barry K."/>
            <person name="Bills G."/>
            <person name="Bluhm B."/>
            <person name="Cannon C."/>
            <person name="Castanera R."/>
            <person name="Culley D."/>
            <person name="Daum C."/>
            <person name="Ezra D."/>
            <person name="Gonzalez J."/>
            <person name="Henrissat B."/>
            <person name="Kuo A."/>
            <person name="Liang C."/>
            <person name="Lipzen A."/>
            <person name="Lutzoni F."/>
            <person name="Magnuson J."/>
            <person name="Mondo S."/>
            <person name="Nolan M."/>
            <person name="Ohm R."/>
            <person name="Pangilinan J."/>
            <person name="Park H.-J."/>
            <person name="Ramirez L."/>
            <person name="Alfaro M."/>
            <person name="Sun H."/>
            <person name="Tritt A."/>
            <person name="Yoshinaga Y."/>
            <person name="Zwiers L.-H."/>
            <person name="Turgeon B."/>
            <person name="Goodwin S."/>
            <person name="Spatafora J."/>
            <person name="Crous P."/>
            <person name="Grigoriev I."/>
        </authorList>
    </citation>
    <scope>NUCLEOTIDE SEQUENCE</scope>
    <source>
        <strain evidence="2">CBS 113979</strain>
    </source>
</reference>